<feature type="domain" description="Endonuclease GajA/Old nuclease/RecF-like AAA" evidence="1">
    <location>
        <begin position="224"/>
        <end position="325"/>
    </location>
</feature>
<feature type="domain" description="Endonuclease GajA/Old nuclease/RecF-like AAA" evidence="1">
    <location>
        <begin position="25"/>
        <end position="77"/>
    </location>
</feature>
<evidence type="ECO:0000313" key="3">
    <source>
        <dbReference type="Proteomes" id="UP000279372"/>
    </source>
</evidence>
<dbReference type="InterPro" id="IPR027417">
    <property type="entry name" value="P-loop_NTPase"/>
</dbReference>
<proteinExistence type="predicted"/>
<dbReference type="InterPro" id="IPR041685">
    <property type="entry name" value="AAA_GajA/Old/RecF-like"/>
</dbReference>
<evidence type="ECO:0000259" key="1">
    <source>
        <dbReference type="Pfam" id="PF13175"/>
    </source>
</evidence>
<dbReference type="InterPro" id="IPR051396">
    <property type="entry name" value="Bact_Antivir_Def_Nuclease"/>
</dbReference>
<organism evidence="2 3">
    <name type="scientific">Pseudomonas syringae pv. philadelphi</name>
    <dbReference type="NCBI Taxonomy" id="251706"/>
    <lineage>
        <taxon>Bacteria</taxon>
        <taxon>Pseudomonadati</taxon>
        <taxon>Pseudomonadota</taxon>
        <taxon>Gammaproteobacteria</taxon>
        <taxon>Pseudomonadales</taxon>
        <taxon>Pseudomonadaceae</taxon>
        <taxon>Pseudomonas</taxon>
    </lineage>
</organism>
<dbReference type="PANTHER" id="PTHR43581">
    <property type="entry name" value="ATP/GTP PHOSPHATASE"/>
    <property type="match status" value="1"/>
</dbReference>
<protein>
    <recommendedName>
        <fullName evidence="1">Endonuclease GajA/Old nuclease/RecF-like AAA domain-containing protein</fullName>
    </recommendedName>
</protein>
<name>A0A3M3YHB0_9PSED</name>
<sequence>MTYDLHSSKMESRQEGIMTIDIGFHLKNYKSFGPTGVKLKNIKPINIIVGRNNIGKSALLHALDFLCKDGNDHFDIAQSIEVTQHLDERSLMQAFRPHTSSGESGGRHWEDHGVNFVGASFTWKQISDRNIEFIDTNADASQIELKYISGIQPILPLRSLKHIKLDADRDISPENINEGMALSSAGVGATRIIHKYLQHVGFDRSLIQETLLTALNQIFSPDIIFNEITTRFHSTTNQWEIFLGEANKGPIALSASGSGLKTVILTLLNLLIRPDFEKTPAELYVFSLEELENNLHPALQRNLFVYLEEFAINNKCHIFLTTHSNVAIDIFGSSEHSQILHIVRGQDGVVGNAYTGDAVGHGVLDDLGVRASDLLQANGLIWVEGPSDRVYIKKWIDLWSDDKLSEGRHYQFVFYGGSVLANIDASLTGTETREAINAFKINRNFAFVCDSDRKNSSGSLKPRVAQLIKEVADSSAMIWVTRCKEIENYIPKEAFEVAHGKTKLAHIGEFEAIQDYLRENKISSAKEYTNKHTKAFAYAEHMTRNNLSFRPELEEKLTELIKKIRAWNS</sequence>
<dbReference type="SUPFAM" id="SSF52540">
    <property type="entry name" value="P-loop containing nucleoside triphosphate hydrolases"/>
    <property type="match status" value="1"/>
</dbReference>
<dbReference type="Proteomes" id="UP000279372">
    <property type="component" value="Unassembled WGS sequence"/>
</dbReference>
<reference evidence="2 3" key="1">
    <citation type="submission" date="2018-08" db="EMBL/GenBank/DDBJ databases">
        <title>Recombination of ecologically and evolutionarily significant loci maintains genetic cohesion in the Pseudomonas syringae species complex.</title>
        <authorList>
            <person name="Dillon M."/>
            <person name="Thakur S."/>
            <person name="Almeida R.N.D."/>
            <person name="Weir B.S."/>
            <person name="Guttman D.S."/>
        </authorList>
    </citation>
    <scope>NUCLEOTIDE SEQUENCE [LARGE SCALE GENOMIC DNA]</scope>
    <source>
        <strain evidence="2 3">ICMP 8902</strain>
    </source>
</reference>
<comment type="caution">
    <text evidence="2">The sequence shown here is derived from an EMBL/GenBank/DDBJ whole genome shotgun (WGS) entry which is preliminary data.</text>
</comment>
<dbReference type="AlphaFoldDB" id="A0A3M3YHB0"/>
<accession>A0A3M3YHB0</accession>
<dbReference type="PANTHER" id="PTHR43581:SF4">
    <property type="entry name" value="ATP_GTP PHOSPHATASE"/>
    <property type="match status" value="1"/>
</dbReference>
<dbReference type="Pfam" id="PF13175">
    <property type="entry name" value="AAA_15"/>
    <property type="match status" value="2"/>
</dbReference>
<evidence type="ECO:0000313" key="2">
    <source>
        <dbReference type="EMBL" id="RMO80953.1"/>
    </source>
</evidence>
<dbReference type="Gene3D" id="3.40.50.300">
    <property type="entry name" value="P-loop containing nucleotide triphosphate hydrolases"/>
    <property type="match status" value="1"/>
</dbReference>
<gene>
    <name evidence="2" type="ORF">ALQ33_02241</name>
</gene>
<dbReference type="EMBL" id="RBQB01000327">
    <property type="protein sequence ID" value="RMO80953.1"/>
    <property type="molecule type" value="Genomic_DNA"/>
</dbReference>